<dbReference type="PANTHER" id="PTHR32208:SF105">
    <property type="entry name" value="COPPER RADICAL OXIDASE"/>
    <property type="match status" value="1"/>
</dbReference>
<dbReference type="InterPro" id="IPR014756">
    <property type="entry name" value="Ig_E-set"/>
</dbReference>
<dbReference type="InterPro" id="IPR013320">
    <property type="entry name" value="ConA-like_dom_sf"/>
</dbReference>
<dbReference type="SUPFAM" id="SSF50965">
    <property type="entry name" value="Galactose oxidase, central domain"/>
    <property type="match status" value="1"/>
</dbReference>
<evidence type="ECO:0000313" key="4">
    <source>
        <dbReference type="EMBL" id="RSH92346.1"/>
    </source>
</evidence>
<name>A0A427YMQ0_9TREE</name>
<dbReference type="CDD" id="cd02851">
    <property type="entry name" value="E_set_GO_C"/>
    <property type="match status" value="1"/>
</dbReference>
<evidence type="ECO:0000313" key="5">
    <source>
        <dbReference type="Proteomes" id="UP000279259"/>
    </source>
</evidence>
<dbReference type="STRING" id="1890683.A0A427YMQ0"/>
<dbReference type="InterPro" id="IPR015202">
    <property type="entry name" value="GO-like_E_set"/>
</dbReference>
<keyword evidence="1" id="KW-0732">Signal</keyword>
<evidence type="ECO:0000256" key="1">
    <source>
        <dbReference type="ARBA" id="ARBA00022729"/>
    </source>
</evidence>
<reference evidence="4 5" key="1">
    <citation type="submission" date="2018-11" db="EMBL/GenBank/DDBJ databases">
        <title>Genome sequence of Saitozyma podzolica DSM 27192.</title>
        <authorList>
            <person name="Aliyu H."/>
            <person name="Gorte O."/>
            <person name="Ochsenreither K."/>
        </authorList>
    </citation>
    <scope>NUCLEOTIDE SEQUENCE [LARGE SCALE GENOMIC DNA]</scope>
    <source>
        <strain evidence="4 5">DSM 27192</strain>
    </source>
</reference>
<dbReference type="Pfam" id="PF09118">
    <property type="entry name" value="GO-like_E_set"/>
    <property type="match status" value="1"/>
</dbReference>
<evidence type="ECO:0000259" key="3">
    <source>
        <dbReference type="Pfam" id="PF09118"/>
    </source>
</evidence>
<dbReference type="EMBL" id="RSCD01000006">
    <property type="protein sequence ID" value="RSH92346.1"/>
    <property type="molecule type" value="Genomic_DNA"/>
</dbReference>
<dbReference type="Pfam" id="PF07250">
    <property type="entry name" value="Glyoxal_oxid_N"/>
    <property type="match status" value="1"/>
</dbReference>
<dbReference type="InterPro" id="IPR037293">
    <property type="entry name" value="Gal_Oxidase_central_sf"/>
</dbReference>
<dbReference type="Gene3D" id="2.130.10.80">
    <property type="entry name" value="Galactose oxidase/kelch, beta-propeller"/>
    <property type="match status" value="1"/>
</dbReference>
<sequence length="444" mass="47705">MEDTFQNGIDPAYWSYEVRTDGYGNHEFEWTTTSTNNSFVQDGVLYIVPTLTADALGAAAITNGYTLNLTADGTCTSSNVSECVAVSNSSTNSIVNPVQSARLVTRGKVSIKYGKVEVTSSSWTGSTAPTRTICILSLLPNLPGAVDHFLAGRTYPLEGTAVLLPQHAPYTDPVTVLVCGGSTPYGGKALDNCVSTQPEAANPTWTIERMPTKRVMTCMVPLPDGTFMIMNGALQGQAGFGLARDANLQALPYDPSQPINSRMSLLNTTIVDRFYHSEAILLHDGRVLVSRSDPETPADPTTGFPGYPQEYRVEVYTPPYLSNGLTQPLFTIINTDWSYNGQYSITVTLHQGTLAGMRVSLVGAVSSTYGNSFGNRVLFPAFSCSGNSCTITAPPNANVCPPGWFQLFVLDGPTPSYSQWVRIGGDPAALGNWPTFPDFTRPGL</sequence>
<comment type="caution">
    <text evidence="4">The sequence shown here is derived from an EMBL/GenBank/DDBJ whole genome shotgun (WGS) entry which is preliminary data.</text>
</comment>
<dbReference type="InterPro" id="IPR009880">
    <property type="entry name" value="Glyoxal_oxidase_N"/>
</dbReference>
<dbReference type="Proteomes" id="UP000279259">
    <property type="component" value="Unassembled WGS sequence"/>
</dbReference>
<dbReference type="PANTHER" id="PTHR32208">
    <property type="entry name" value="SECRETED PROTEIN-RELATED"/>
    <property type="match status" value="1"/>
</dbReference>
<keyword evidence="5" id="KW-1185">Reference proteome</keyword>
<dbReference type="SUPFAM" id="SSF81296">
    <property type="entry name" value="E set domains"/>
    <property type="match status" value="1"/>
</dbReference>
<evidence type="ECO:0000259" key="2">
    <source>
        <dbReference type="Pfam" id="PF07250"/>
    </source>
</evidence>
<dbReference type="OrthoDB" id="2019572at2759"/>
<gene>
    <name evidence="4" type="ORF">EHS25_008761</name>
</gene>
<dbReference type="AlphaFoldDB" id="A0A427YMQ0"/>
<protein>
    <submittedName>
        <fullName evidence="4">Uncharacterized protein</fullName>
    </submittedName>
</protein>
<dbReference type="InterPro" id="IPR013783">
    <property type="entry name" value="Ig-like_fold"/>
</dbReference>
<feature type="domain" description="Glyoxal oxidase N-terminal" evidence="2">
    <location>
        <begin position="152"/>
        <end position="320"/>
    </location>
</feature>
<dbReference type="Gene3D" id="2.60.40.10">
    <property type="entry name" value="Immunoglobulins"/>
    <property type="match status" value="1"/>
</dbReference>
<accession>A0A427YMQ0</accession>
<dbReference type="InterPro" id="IPR011043">
    <property type="entry name" value="Gal_Oxase/kelch_b-propeller"/>
</dbReference>
<feature type="domain" description="Galactose oxidase-like Early set" evidence="3">
    <location>
        <begin position="328"/>
        <end position="423"/>
    </location>
</feature>
<proteinExistence type="predicted"/>
<dbReference type="SUPFAM" id="SSF49899">
    <property type="entry name" value="Concanavalin A-like lectins/glucanases"/>
    <property type="match status" value="1"/>
</dbReference>
<organism evidence="4 5">
    <name type="scientific">Saitozyma podzolica</name>
    <dbReference type="NCBI Taxonomy" id="1890683"/>
    <lineage>
        <taxon>Eukaryota</taxon>
        <taxon>Fungi</taxon>
        <taxon>Dikarya</taxon>
        <taxon>Basidiomycota</taxon>
        <taxon>Agaricomycotina</taxon>
        <taxon>Tremellomycetes</taxon>
        <taxon>Tremellales</taxon>
        <taxon>Trimorphomycetaceae</taxon>
        <taxon>Saitozyma</taxon>
    </lineage>
</organism>